<feature type="region of interest" description="Disordered" evidence="1">
    <location>
        <begin position="123"/>
        <end position="171"/>
    </location>
</feature>
<proteinExistence type="predicted"/>
<evidence type="ECO:0000313" key="3">
    <source>
        <dbReference type="Proteomes" id="UP000765509"/>
    </source>
</evidence>
<comment type="caution">
    <text evidence="2">The sequence shown here is derived from an EMBL/GenBank/DDBJ whole genome shotgun (WGS) entry which is preliminary data.</text>
</comment>
<feature type="compositionally biased region" description="Basic and acidic residues" evidence="1">
    <location>
        <begin position="10"/>
        <end position="20"/>
    </location>
</feature>
<name>A0A9Q3C8C3_9BASI</name>
<feature type="region of interest" description="Disordered" evidence="1">
    <location>
        <begin position="1"/>
        <end position="27"/>
    </location>
</feature>
<organism evidence="2 3">
    <name type="scientific">Austropuccinia psidii MF-1</name>
    <dbReference type="NCBI Taxonomy" id="1389203"/>
    <lineage>
        <taxon>Eukaryota</taxon>
        <taxon>Fungi</taxon>
        <taxon>Dikarya</taxon>
        <taxon>Basidiomycota</taxon>
        <taxon>Pucciniomycotina</taxon>
        <taxon>Pucciniomycetes</taxon>
        <taxon>Pucciniales</taxon>
        <taxon>Sphaerophragmiaceae</taxon>
        <taxon>Austropuccinia</taxon>
    </lineage>
</organism>
<sequence>MEATIQSNKMDGDREEERTGPDLTSLPQERHVWRMPELTPISQVPVKKLVQLSQGRDVGNITKPLEGGMNSYLHIKRFLGQERTIEILGAWSSLSFKAKVKKIKKWLKNQSILSIDKRKELKMTPALEKEGPVASNNSKPNPEVSEDKPNGPYKKHRAPKNNKGIANLQTLPTRVKDPQVGAFSCGQCIQYFQNPY</sequence>
<accession>A0A9Q3C8C3</accession>
<gene>
    <name evidence="2" type="ORF">O181_018789</name>
</gene>
<evidence type="ECO:0000313" key="2">
    <source>
        <dbReference type="EMBL" id="MBW0479074.1"/>
    </source>
</evidence>
<dbReference type="EMBL" id="AVOT02005444">
    <property type="protein sequence ID" value="MBW0479074.1"/>
    <property type="molecule type" value="Genomic_DNA"/>
</dbReference>
<reference evidence="2" key="1">
    <citation type="submission" date="2021-03" db="EMBL/GenBank/DDBJ databases">
        <title>Draft genome sequence of rust myrtle Austropuccinia psidii MF-1, a brazilian biotype.</title>
        <authorList>
            <person name="Quecine M.C."/>
            <person name="Pachon D.M.R."/>
            <person name="Bonatelli M.L."/>
            <person name="Correr F.H."/>
            <person name="Franceschini L.M."/>
            <person name="Leite T.F."/>
            <person name="Margarido G.R.A."/>
            <person name="Almeida C.A."/>
            <person name="Ferrarezi J.A."/>
            <person name="Labate C.A."/>
        </authorList>
    </citation>
    <scope>NUCLEOTIDE SEQUENCE</scope>
    <source>
        <strain evidence="2">MF-1</strain>
    </source>
</reference>
<dbReference type="Proteomes" id="UP000765509">
    <property type="component" value="Unassembled WGS sequence"/>
</dbReference>
<dbReference type="AlphaFoldDB" id="A0A9Q3C8C3"/>
<keyword evidence="3" id="KW-1185">Reference proteome</keyword>
<evidence type="ECO:0000256" key="1">
    <source>
        <dbReference type="SAM" id="MobiDB-lite"/>
    </source>
</evidence>
<protein>
    <submittedName>
        <fullName evidence="2">Uncharacterized protein</fullName>
    </submittedName>
</protein>